<name>A0A367GNN7_9SPHI</name>
<keyword evidence="1" id="KW-0472">Membrane</keyword>
<evidence type="ECO:0000256" key="1">
    <source>
        <dbReference type="SAM" id="Phobius"/>
    </source>
</evidence>
<protein>
    <recommendedName>
        <fullName evidence="2">Glycosyltransferase RgtA/B/C/D-like domain-containing protein</fullName>
    </recommendedName>
</protein>
<feature type="transmembrane region" description="Helical" evidence="1">
    <location>
        <begin position="179"/>
        <end position="199"/>
    </location>
</feature>
<feature type="domain" description="Glycosyltransferase RgtA/B/C/D-like" evidence="2">
    <location>
        <begin position="160"/>
        <end position="318"/>
    </location>
</feature>
<gene>
    <name evidence="3" type="ORF">DJ568_07755</name>
</gene>
<feature type="transmembrane region" description="Helical" evidence="1">
    <location>
        <begin position="263"/>
        <end position="289"/>
    </location>
</feature>
<accession>A0A367GNN7</accession>
<feature type="transmembrane region" description="Helical" evidence="1">
    <location>
        <begin position="486"/>
        <end position="505"/>
    </location>
</feature>
<dbReference type="EMBL" id="QGDC01000004">
    <property type="protein sequence ID" value="RCH55079.1"/>
    <property type="molecule type" value="Genomic_DNA"/>
</dbReference>
<sequence length="666" mass="74998">MAILLLITFAGVFLTLGVRQPNSNKRSLLLQSVLLFSLLVVITTEVLSLVAFINVWAIMLVWAVVGAGHIRYLFKQREQLNTFVKNLRSDVKLKLTTLSLSQKVMLGALAVLLLLVFAQGIIYPPNNRDSLTYHMGRIPAWIGQHSVEHFPTHIVRQLYQPPFAEYLIMHINLLNFSDYLSSSVQFVYLVWAMIAVTLIIKAMGLGSRWQVAGCILAATIPEVLLQASSTQNDIVVAAFVLTAFYFMLKAIKEPTLKNYAWFGLAVGLSLFTKGTAYMYLAPVLLIFGIDVLVKVFRERKLHYIYSGLLTAALLPVLINIGHYSRNYGFSGNFLGVDHEESRIYKNESMSVRYFVVNAVKNADLHMGVLGVPHITLLANKAVRKFSNAVHVNLNDPAITIPGTSGIPGDMLWAYFYGGMTATHDDYAPNFFHFFLILIGLIITLATLTTRKAGSSVMLLLVAVVLQVVVFVLYLKWQSLGTRLHTTIFLMALPLVCYAAGVSGLFRKVTAVMLPVILFYGYLVVVFNFGRPLIKYDAMVAGFRITRPISVSDNRYQKYFSLITEKATYPEYAEVLNEVKRLGYKNIGFISGYNDWEYPLFKDCYSRPLNPVHLYVNNYSKNIPLKESNVDCIVATNTNKLYIDYKGKRYVNRDASHKTIFLYTTSN</sequence>
<feature type="transmembrane region" description="Helical" evidence="1">
    <location>
        <begin position="455"/>
        <end position="474"/>
    </location>
</feature>
<feature type="transmembrane region" description="Helical" evidence="1">
    <location>
        <begin position="35"/>
        <end position="65"/>
    </location>
</feature>
<feature type="transmembrane region" description="Helical" evidence="1">
    <location>
        <begin position="511"/>
        <end position="529"/>
    </location>
</feature>
<dbReference type="RefSeq" id="WP_114004702.1">
    <property type="nucleotide sequence ID" value="NZ_QGDC01000004.1"/>
</dbReference>
<evidence type="ECO:0000313" key="4">
    <source>
        <dbReference type="Proteomes" id="UP000253209"/>
    </source>
</evidence>
<feature type="transmembrane region" description="Helical" evidence="1">
    <location>
        <begin position="430"/>
        <end position="449"/>
    </location>
</feature>
<keyword evidence="1" id="KW-1133">Transmembrane helix</keyword>
<dbReference type="AlphaFoldDB" id="A0A367GNN7"/>
<feature type="transmembrane region" description="Helical" evidence="1">
    <location>
        <begin position="301"/>
        <end position="320"/>
    </location>
</feature>
<dbReference type="OrthoDB" id="9764517at2"/>
<keyword evidence="4" id="KW-1185">Reference proteome</keyword>
<evidence type="ECO:0000313" key="3">
    <source>
        <dbReference type="EMBL" id="RCH55079.1"/>
    </source>
</evidence>
<evidence type="ECO:0000259" key="2">
    <source>
        <dbReference type="Pfam" id="PF13231"/>
    </source>
</evidence>
<dbReference type="InterPro" id="IPR038731">
    <property type="entry name" value="RgtA/B/C-like"/>
</dbReference>
<dbReference type="Pfam" id="PF13231">
    <property type="entry name" value="PMT_2"/>
    <property type="match status" value="1"/>
</dbReference>
<reference evidence="3 4" key="1">
    <citation type="submission" date="2018-05" db="EMBL/GenBank/DDBJ databases">
        <title>Mucilaginibacter hurinus sp. nov., isolated from briquette warehouse soil.</title>
        <authorList>
            <person name="Choi L."/>
        </authorList>
    </citation>
    <scope>NUCLEOTIDE SEQUENCE [LARGE SCALE GENOMIC DNA]</scope>
    <source>
        <strain evidence="3 4">ZR32</strain>
    </source>
</reference>
<keyword evidence="1" id="KW-0812">Transmembrane</keyword>
<feature type="transmembrane region" description="Helical" evidence="1">
    <location>
        <begin position="104"/>
        <end position="123"/>
    </location>
</feature>
<feature type="transmembrane region" description="Helical" evidence="1">
    <location>
        <begin position="234"/>
        <end position="251"/>
    </location>
</feature>
<organism evidence="3 4">
    <name type="scientific">Mucilaginibacter hurinus</name>
    <dbReference type="NCBI Taxonomy" id="2201324"/>
    <lineage>
        <taxon>Bacteria</taxon>
        <taxon>Pseudomonadati</taxon>
        <taxon>Bacteroidota</taxon>
        <taxon>Sphingobacteriia</taxon>
        <taxon>Sphingobacteriales</taxon>
        <taxon>Sphingobacteriaceae</taxon>
        <taxon>Mucilaginibacter</taxon>
    </lineage>
</organism>
<proteinExistence type="predicted"/>
<dbReference type="Proteomes" id="UP000253209">
    <property type="component" value="Unassembled WGS sequence"/>
</dbReference>
<comment type="caution">
    <text evidence="3">The sequence shown here is derived from an EMBL/GenBank/DDBJ whole genome shotgun (WGS) entry which is preliminary data.</text>
</comment>